<reference evidence="1 2" key="1">
    <citation type="submission" date="2021-06" db="EMBL/GenBank/DDBJ databases">
        <authorList>
            <person name="Kallberg Y."/>
            <person name="Tangrot J."/>
            <person name="Rosling A."/>
        </authorList>
    </citation>
    <scope>NUCLEOTIDE SEQUENCE [LARGE SCALE GENOMIC DNA]</scope>
    <source>
        <strain evidence="1 2">120-4 pot B 10/14</strain>
    </source>
</reference>
<gene>
    <name evidence="1" type="ORF">GMARGA_LOCUS19748</name>
</gene>
<name>A0ABN7VK67_GIGMA</name>
<evidence type="ECO:0000313" key="1">
    <source>
        <dbReference type="EMBL" id="CAG8781188.1"/>
    </source>
</evidence>
<accession>A0ABN7VK67</accession>
<evidence type="ECO:0000313" key="2">
    <source>
        <dbReference type="Proteomes" id="UP000789901"/>
    </source>
</evidence>
<dbReference type="Proteomes" id="UP000789901">
    <property type="component" value="Unassembled WGS sequence"/>
</dbReference>
<keyword evidence="2" id="KW-1185">Reference proteome</keyword>
<proteinExistence type="predicted"/>
<sequence length="161" mass="18402">MIYPIQQNHGVWKNFQPTQILPHCKRLSSTFSTSSTPKSAWTIPNPELLTNKKISKKLSSVNNDELAEMSDTTRGNNLRVDQDFALNMGWALKENMKFGNKGARKHIKKKILQYLQSFFLASNLKATDRYSPEDMHADLEDLTRNSEISFEEVPTVKTIKG</sequence>
<protein>
    <submittedName>
        <fullName evidence="1">42571_t:CDS:1</fullName>
    </submittedName>
</protein>
<organism evidence="1 2">
    <name type="scientific">Gigaspora margarita</name>
    <dbReference type="NCBI Taxonomy" id="4874"/>
    <lineage>
        <taxon>Eukaryota</taxon>
        <taxon>Fungi</taxon>
        <taxon>Fungi incertae sedis</taxon>
        <taxon>Mucoromycota</taxon>
        <taxon>Glomeromycotina</taxon>
        <taxon>Glomeromycetes</taxon>
        <taxon>Diversisporales</taxon>
        <taxon>Gigasporaceae</taxon>
        <taxon>Gigaspora</taxon>
    </lineage>
</organism>
<comment type="caution">
    <text evidence="1">The sequence shown here is derived from an EMBL/GenBank/DDBJ whole genome shotgun (WGS) entry which is preliminary data.</text>
</comment>
<dbReference type="EMBL" id="CAJVQB010016717">
    <property type="protein sequence ID" value="CAG8781188.1"/>
    <property type="molecule type" value="Genomic_DNA"/>
</dbReference>